<dbReference type="Gene3D" id="3.40.50.1820">
    <property type="entry name" value="alpha/beta hydrolase"/>
    <property type="match status" value="1"/>
</dbReference>
<proteinExistence type="predicted"/>
<dbReference type="PANTHER" id="PTHR43798:SF33">
    <property type="entry name" value="HYDROLASE, PUTATIVE (AFU_ORTHOLOGUE AFUA_2G14860)-RELATED"/>
    <property type="match status" value="1"/>
</dbReference>
<reference evidence="2" key="1">
    <citation type="journal article" date="2023" name="Mol. Phylogenet. Evol.">
        <title>Genome-scale phylogeny and comparative genomics of the fungal order Sordariales.</title>
        <authorList>
            <person name="Hensen N."/>
            <person name="Bonometti L."/>
            <person name="Westerberg I."/>
            <person name="Brannstrom I.O."/>
            <person name="Guillou S."/>
            <person name="Cros-Aarteil S."/>
            <person name="Calhoun S."/>
            <person name="Haridas S."/>
            <person name="Kuo A."/>
            <person name="Mondo S."/>
            <person name="Pangilinan J."/>
            <person name="Riley R."/>
            <person name="LaButti K."/>
            <person name="Andreopoulos B."/>
            <person name="Lipzen A."/>
            <person name="Chen C."/>
            <person name="Yan M."/>
            <person name="Daum C."/>
            <person name="Ng V."/>
            <person name="Clum A."/>
            <person name="Steindorff A."/>
            <person name="Ohm R.A."/>
            <person name="Martin F."/>
            <person name="Silar P."/>
            <person name="Natvig D.O."/>
            <person name="Lalanne C."/>
            <person name="Gautier V."/>
            <person name="Ament-Velasquez S.L."/>
            <person name="Kruys A."/>
            <person name="Hutchinson M.I."/>
            <person name="Powell A.J."/>
            <person name="Barry K."/>
            <person name="Miller A.N."/>
            <person name="Grigoriev I.V."/>
            <person name="Debuchy R."/>
            <person name="Gladieux P."/>
            <person name="Hiltunen Thoren M."/>
            <person name="Johannesson H."/>
        </authorList>
    </citation>
    <scope>NUCLEOTIDE SEQUENCE</scope>
    <source>
        <strain evidence="2">CBS 958.72</strain>
    </source>
</reference>
<dbReference type="GO" id="GO:0016020">
    <property type="term" value="C:membrane"/>
    <property type="evidence" value="ECO:0007669"/>
    <property type="project" value="TreeGrafter"/>
</dbReference>
<gene>
    <name evidence="2" type="ORF">B0T24DRAFT_626185</name>
</gene>
<dbReference type="PRINTS" id="PR00412">
    <property type="entry name" value="EPOXHYDRLASE"/>
</dbReference>
<evidence type="ECO:0000259" key="1">
    <source>
        <dbReference type="Pfam" id="PF00561"/>
    </source>
</evidence>
<organism evidence="2 3">
    <name type="scientific">Lasiosphaeria ovina</name>
    <dbReference type="NCBI Taxonomy" id="92902"/>
    <lineage>
        <taxon>Eukaryota</taxon>
        <taxon>Fungi</taxon>
        <taxon>Dikarya</taxon>
        <taxon>Ascomycota</taxon>
        <taxon>Pezizomycotina</taxon>
        <taxon>Sordariomycetes</taxon>
        <taxon>Sordariomycetidae</taxon>
        <taxon>Sordariales</taxon>
        <taxon>Lasiosphaeriaceae</taxon>
        <taxon>Lasiosphaeria</taxon>
    </lineage>
</organism>
<name>A0AAE0KDR5_9PEZI</name>
<dbReference type="InterPro" id="IPR000639">
    <property type="entry name" value="Epox_hydrolase-like"/>
</dbReference>
<keyword evidence="3" id="KW-1185">Reference proteome</keyword>
<dbReference type="InterPro" id="IPR050266">
    <property type="entry name" value="AB_hydrolase_sf"/>
</dbReference>
<feature type="domain" description="AB hydrolase-1" evidence="1">
    <location>
        <begin position="33"/>
        <end position="314"/>
    </location>
</feature>
<evidence type="ECO:0000313" key="3">
    <source>
        <dbReference type="Proteomes" id="UP001287356"/>
    </source>
</evidence>
<reference evidence="2" key="2">
    <citation type="submission" date="2023-06" db="EMBL/GenBank/DDBJ databases">
        <authorList>
            <consortium name="Lawrence Berkeley National Laboratory"/>
            <person name="Haridas S."/>
            <person name="Hensen N."/>
            <person name="Bonometti L."/>
            <person name="Westerberg I."/>
            <person name="Brannstrom I.O."/>
            <person name="Guillou S."/>
            <person name="Cros-Aarteil S."/>
            <person name="Calhoun S."/>
            <person name="Kuo A."/>
            <person name="Mondo S."/>
            <person name="Pangilinan J."/>
            <person name="Riley R."/>
            <person name="Labutti K."/>
            <person name="Andreopoulos B."/>
            <person name="Lipzen A."/>
            <person name="Chen C."/>
            <person name="Yanf M."/>
            <person name="Daum C."/>
            <person name="Ng V."/>
            <person name="Clum A."/>
            <person name="Steindorff A."/>
            <person name="Ohm R."/>
            <person name="Martin F."/>
            <person name="Silar P."/>
            <person name="Natvig D."/>
            <person name="Lalanne C."/>
            <person name="Gautier V."/>
            <person name="Ament-Velasquez S.L."/>
            <person name="Kruys A."/>
            <person name="Hutchinson M.I."/>
            <person name="Powell A.J."/>
            <person name="Barry K."/>
            <person name="Miller A.N."/>
            <person name="Grigoriev I.V."/>
            <person name="Debuchy R."/>
            <person name="Gladieux P."/>
            <person name="Thoren M.H."/>
            <person name="Johannesson H."/>
        </authorList>
    </citation>
    <scope>NUCLEOTIDE SEQUENCE</scope>
    <source>
        <strain evidence="2">CBS 958.72</strain>
    </source>
</reference>
<dbReference type="AlphaFoldDB" id="A0AAE0KDR5"/>
<dbReference type="InterPro" id="IPR029058">
    <property type="entry name" value="AB_hydrolase_fold"/>
</dbReference>
<accession>A0AAE0KDR5</accession>
<dbReference type="InterPro" id="IPR000073">
    <property type="entry name" value="AB_hydrolase_1"/>
</dbReference>
<protein>
    <submittedName>
        <fullName evidence="2">Alpha/Beta hydrolase protein</fullName>
    </submittedName>
</protein>
<sequence length="331" mass="35692">MASIAFPKLARKVTLSDRTTYGYVHVPAGPSKPTFLLIHGAPSSSYVWHHQIESLQKAGFGVVAPDLLGYGDSDRPAEVERYQISAGAAQIAELVGTVVGANTKVIGVGHDLGSPILSHVYVRNKHLFSGLVFIAVGFVIVDAKIDPDLINTASRQLLGYSTSGYLRVFVAPGTDALVEKHDAAFDSLMYCADPAAWKEHLGAEGGLEKFLDEGKPLPVASWISPAELAMHNRILKGSYAGVFNWYQAAYLVDPLAADRALTAEDKRVTVPTLLVVTEKDYAVIPEAQVQLTQAVAEDLTVERLDVGHWAMLEAKDRVGKLLADFATTRGL</sequence>
<dbReference type="PANTHER" id="PTHR43798">
    <property type="entry name" value="MONOACYLGLYCEROL LIPASE"/>
    <property type="match status" value="1"/>
</dbReference>
<dbReference type="SUPFAM" id="SSF53474">
    <property type="entry name" value="alpha/beta-Hydrolases"/>
    <property type="match status" value="1"/>
</dbReference>
<dbReference type="GO" id="GO:0047372">
    <property type="term" value="F:monoacylglycerol lipase activity"/>
    <property type="evidence" value="ECO:0007669"/>
    <property type="project" value="TreeGrafter"/>
</dbReference>
<dbReference type="Proteomes" id="UP001287356">
    <property type="component" value="Unassembled WGS sequence"/>
</dbReference>
<dbReference type="EMBL" id="JAULSN010000004">
    <property type="protein sequence ID" value="KAK3374332.1"/>
    <property type="molecule type" value="Genomic_DNA"/>
</dbReference>
<comment type="caution">
    <text evidence="2">The sequence shown here is derived from an EMBL/GenBank/DDBJ whole genome shotgun (WGS) entry which is preliminary data.</text>
</comment>
<evidence type="ECO:0000313" key="2">
    <source>
        <dbReference type="EMBL" id="KAK3374332.1"/>
    </source>
</evidence>
<keyword evidence="2" id="KW-0378">Hydrolase</keyword>
<dbReference type="GO" id="GO:0046464">
    <property type="term" value="P:acylglycerol catabolic process"/>
    <property type="evidence" value="ECO:0007669"/>
    <property type="project" value="TreeGrafter"/>
</dbReference>
<dbReference type="Pfam" id="PF00561">
    <property type="entry name" value="Abhydrolase_1"/>
    <property type="match status" value="1"/>
</dbReference>